<dbReference type="EMBL" id="VMNW02000024">
    <property type="protein sequence ID" value="KAA9160148.1"/>
    <property type="molecule type" value="Genomic_DNA"/>
</dbReference>
<sequence length="118" mass="12602">MSTYIDMNGDPAEIMAKGAQWAQTGSEYASAARAKVNDICTSLDESKCFGQDEIGHKARASFFKGAHSANEALGDMFTQDHQMGENFGTIGTQVVTAISTFITTDADGKDEVDKIDPA</sequence>
<protein>
    <submittedName>
        <fullName evidence="1">Uncharacterized protein</fullName>
    </submittedName>
</protein>
<evidence type="ECO:0000313" key="1">
    <source>
        <dbReference type="EMBL" id="KAA9160148.1"/>
    </source>
</evidence>
<keyword evidence="2" id="KW-1185">Reference proteome</keyword>
<comment type="caution">
    <text evidence="1">The sequence shown here is derived from an EMBL/GenBank/DDBJ whole genome shotgun (WGS) entry which is preliminary data.</text>
</comment>
<reference evidence="1" key="1">
    <citation type="submission" date="2019-09" db="EMBL/GenBank/DDBJ databases">
        <authorList>
            <person name="Teo W.F.A."/>
            <person name="Duangmal K."/>
        </authorList>
    </citation>
    <scope>NUCLEOTIDE SEQUENCE [LARGE SCALE GENOMIC DNA]</scope>
    <source>
        <strain evidence="1">K81G1</strain>
    </source>
</reference>
<proteinExistence type="predicted"/>
<dbReference type="RefSeq" id="WP_144757136.1">
    <property type="nucleotide sequence ID" value="NZ_VMNW02000024.1"/>
</dbReference>
<organism evidence="1 2">
    <name type="scientific">Amycolatopsis acidicola</name>
    <dbReference type="NCBI Taxonomy" id="2596893"/>
    <lineage>
        <taxon>Bacteria</taxon>
        <taxon>Bacillati</taxon>
        <taxon>Actinomycetota</taxon>
        <taxon>Actinomycetes</taxon>
        <taxon>Pseudonocardiales</taxon>
        <taxon>Pseudonocardiaceae</taxon>
        <taxon>Amycolatopsis</taxon>
    </lineage>
</organism>
<accession>A0A5N0V435</accession>
<dbReference type="AlphaFoldDB" id="A0A5N0V435"/>
<dbReference type="Proteomes" id="UP000319769">
    <property type="component" value="Unassembled WGS sequence"/>
</dbReference>
<gene>
    <name evidence="1" type="ORF">FPZ12_018200</name>
</gene>
<name>A0A5N0V435_9PSEU</name>
<evidence type="ECO:0000313" key="2">
    <source>
        <dbReference type="Proteomes" id="UP000319769"/>
    </source>
</evidence>